<feature type="transmembrane region" description="Helical" evidence="6">
    <location>
        <begin position="80"/>
        <end position="105"/>
    </location>
</feature>
<evidence type="ECO:0000256" key="4">
    <source>
        <dbReference type="ARBA" id="ARBA00022989"/>
    </source>
</evidence>
<accession>A0A2U1CWW0</accession>
<keyword evidence="3 6" id="KW-0812">Transmembrane</keyword>
<evidence type="ECO:0000313" key="8">
    <source>
        <dbReference type="Proteomes" id="UP000245887"/>
    </source>
</evidence>
<dbReference type="EMBL" id="QEKQ01000005">
    <property type="protein sequence ID" value="PVY76457.1"/>
    <property type="molecule type" value="Genomic_DNA"/>
</dbReference>
<dbReference type="Pfam" id="PF04241">
    <property type="entry name" value="DUF423"/>
    <property type="match status" value="1"/>
</dbReference>
<protein>
    <submittedName>
        <fullName evidence="7">Uncharacterized membrane protein YgdD (TMEM256/DUF423 family)</fullName>
    </submittedName>
</protein>
<evidence type="ECO:0000256" key="2">
    <source>
        <dbReference type="ARBA" id="ARBA00009694"/>
    </source>
</evidence>
<dbReference type="InterPro" id="IPR006696">
    <property type="entry name" value="DUF423"/>
</dbReference>
<comment type="subcellular location">
    <subcellularLocation>
        <location evidence="1">Membrane</location>
        <topology evidence="1">Multi-pass membrane protein</topology>
    </subcellularLocation>
</comment>
<dbReference type="PANTHER" id="PTHR43461:SF1">
    <property type="entry name" value="TRANSMEMBRANE PROTEIN 256"/>
    <property type="match status" value="1"/>
</dbReference>
<sequence length="139" mass="14099">MNPGADAVPRWMVVVAALLGLTGVVAGAFGAHGLDGAVAPDRLSAFETGARYQVFHALALLAVGVLAGQGLAGRWLTASALCFTVGVGLFSGSLYGLVLLNWAFLGPITPLGGLLLMAGWLLLAVATLTSQSHSGGERR</sequence>
<comment type="similarity">
    <text evidence="2">Belongs to the UPF0382 family.</text>
</comment>
<gene>
    <name evidence="7" type="ORF">C8D92_105210</name>
</gene>
<feature type="transmembrane region" description="Helical" evidence="6">
    <location>
        <begin position="111"/>
        <end position="129"/>
    </location>
</feature>
<dbReference type="OrthoDB" id="9802121at2"/>
<feature type="transmembrane region" description="Helical" evidence="6">
    <location>
        <begin position="54"/>
        <end position="73"/>
    </location>
</feature>
<reference evidence="7 8" key="1">
    <citation type="submission" date="2018-04" db="EMBL/GenBank/DDBJ databases">
        <title>Genomic Encyclopedia of Type Strains, Phase IV (KMG-IV): sequencing the most valuable type-strain genomes for metagenomic binning, comparative biology and taxonomic classification.</title>
        <authorList>
            <person name="Goeker M."/>
        </authorList>
    </citation>
    <scope>NUCLEOTIDE SEQUENCE [LARGE SCALE GENOMIC DNA]</scope>
    <source>
        <strain evidence="7 8">DSM 28688</strain>
    </source>
</reference>
<evidence type="ECO:0000256" key="1">
    <source>
        <dbReference type="ARBA" id="ARBA00004141"/>
    </source>
</evidence>
<proteinExistence type="inferred from homology"/>
<evidence type="ECO:0000256" key="6">
    <source>
        <dbReference type="SAM" id="Phobius"/>
    </source>
</evidence>
<dbReference type="AlphaFoldDB" id="A0A2U1CWW0"/>
<evidence type="ECO:0000313" key="7">
    <source>
        <dbReference type="EMBL" id="PVY76457.1"/>
    </source>
</evidence>
<evidence type="ECO:0000256" key="5">
    <source>
        <dbReference type="ARBA" id="ARBA00023136"/>
    </source>
</evidence>
<keyword evidence="5 6" id="KW-0472">Membrane</keyword>
<dbReference type="PANTHER" id="PTHR43461">
    <property type="entry name" value="TRANSMEMBRANE PROTEIN 256"/>
    <property type="match status" value="1"/>
</dbReference>
<evidence type="ECO:0000256" key="3">
    <source>
        <dbReference type="ARBA" id="ARBA00022692"/>
    </source>
</evidence>
<name>A0A2U1CWW0_9GAMM</name>
<dbReference type="GO" id="GO:0005886">
    <property type="term" value="C:plasma membrane"/>
    <property type="evidence" value="ECO:0007669"/>
    <property type="project" value="TreeGrafter"/>
</dbReference>
<organism evidence="7 8">
    <name type="scientific">Tamilnaduibacter salinus</name>
    <dbReference type="NCBI Taxonomy" id="1484056"/>
    <lineage>
        <taxon>Bacteria</taxon>
        <taxon>Pseudomonadati</taxon>
        <taxon>Pseudomonadota</taxon>
        <taxon>Gammaproteobacteria</taxon>
        <taxon>Pseudomonadales</taxon>
        <taxon>Marinobacteraceae</taxon>
        <taxon>Tamilnaduibacter</taxon>
    </lineage>
</organism>
<dbReference type="Proteomes" id="UP000245887">
    <property type="component" value="Unassembled WGS sequence"/>
</dbReference>
<keyword evidence="4 6" id="KW-1133">Transmembrane helix</keyword>
<dbReference type="RefSeq" id="WP_116919190.1">
    <property type="nucleotide sequence ID" value="NZ_QEKQ01000005.1"/>
</dbReference>
<comment type="caution">
    <text evidence="7">The sequence shown here is derived from an EMBL/GenBank/DDBJ whole genome shotgun (WGS) entry which is preliminary data.</text>
</comment>